<dbReference type="InterPro" id="IPR016163">
    <property type="entry name" value="Ald_DH_C"/>
</dbReference>
<dbReference type="Gene3D" id="3.40.605.10">
    <property type="entry name" value="Aldehyde Dehydrogenase, Chain A, domain 1"/>
    <property type="match status" value="1"/>
</dbReference>
<accession>A0A5P2D709</accession>
<protein>
    <submittedName>
        <fullName evidence="6">Aldehyde dehydrogenase</fullName>
    </submittedName>
</protein>
<reference evidence="6 7" key="1">
    <citation type="submission" date="2018-05" db="EMBL/GenBank/DDBJ databases">
        <title>Streptomyces venezuelae.</title>
        <authorList>
            <person name="Kim W."/>
            <person name="Lee N."/>
            <person name="Cho B.-K."/>
        </authorList>
    </citation>
    <scope>NUCLEOTIDE SEQUENCE [LARGE SCALE GENOMIC DNA]</scope>
    <source>
        <strain evidence="6 7">ATCC 21782</strain>
    </source>
</reference>
<evidence type="ECO:0000313" key="6">
    <source>
        <dbReference type="EMBL" id="QES50350.1"/>
    </source>
</evidence>
<keyword evidence="2 4" id="KW-0560">Oxidoreductase</keyword>
<dbReference type="FunFam" id="3.40.309.10:FF:000009">
    <property type="entry name" value="Aldehyde dehydrogenase A"/>
    <property type="match status" value="1"/>
</dbReference>
<sequence length="492" mass="52292">MTELVEHGKLFIGGEWADPLGGGTIEVVSPHTEQVIGRVPHASGEDVDRAVAAARKAFDEGPWPRLALEERIAVVSRIKDAIAVRHEEIARSISSQNGSPYSWSVLAQALGPMMVYDAAITVARDFPYEEYRAGALGPILVRREPVGVVAAVIPWNVPQFVAAAKLAPALLTGSTVILKPSPESPLDSFILADIAREAGLPEGVLSILPADREVSEYLVGHPGVDKVAFTGSVAAGKRVMEVAARNLTRVTLELGGKSAAVILPDADLDLTVPGLIQSGWMNNGQACVAQTRILAPRSRYDEVAEALVAAVRAQVVGDPLDPATQIGPLVAKRQQRRSLDYIGIGQEEGAKVLTGGGIPAGLERGWYVEPTLFGDVDNSMRIAREEIFGPVVCLLPYGDEEEAARIANDSDFGLSGSVWTADVEHGIDFARRVRTGTYNVNTFSLDMLGPFGGYKSSGVGREFGPEGLSEYLEHKMIHLPAGYQAPAPGAGA</sequence>
<organism evidence="6 7">
    <name type="scientific">Streptomyces venezuelae</name>
    <dbReference type="NCBI Taxonomy" id="54571"/>
    <lineage>
        <taxon>Bacteria</taxon>
        <taxon>Bacillati</taxon>
        <taxon>Actinomycetota</taxon>
        <taxon>Actinomycetes</taxon>
        <taxon>Kitasatosporales</taxon>
        <taxon>Streptomycetaceae</taxon>
        <taxon>Streptomyces</taxon>
    </lineage>
</organism>
<dbReference type="InterPro" id="IPR016162">
    <property type="entry name" value="Ald_DH_N"/>
</dbReference>
<dbReference type="Gene3D" id="3.40.309.10">
    <property type="entry name" value="Aldehyde Dehydrogenase, Chain A, domain 2"/>
    <property type="match status" value="1"/>
</dbReference>
<evidence type="ECO:0000313" key="7">
    <source>
        <dbReference type="Proteomes" id="UP000325211"/>
    </source>
</evidence>
<dbReference type="OrthoDB" id="6882680at2"/>
<evidence type="ECO:0000259" key="5">
    <source>
        <dbReference type="Pfam" id="PF00171"/>
    </source>
</evidence>
<dbReference type="SUPFAM" id="SSF53720">
    <property type="entry name" value="ALDH-like"/>
    <property type="match status" value="1"/>
</dbReference>
<dbReference type="InterPro" id="IPR016161">
    <property type="entry name" value="Ald_DH/histidinol_DH"/>
</dbReference>
<dbReference type="Proteomes" id="UP000325211">
    <property type="component" value="Chromosome"/>
</dbReference>
<feature type="domain" description="Aldehyde dehydrogenase" evidence="5">
    <location>
        <begin position="21"/>
        <end position="477"/>
    </location>
</feature>
<comment type="similarity">
    <text evidence="1 4">Belongs to the aldehyde dehydrogenase family.</text>
</comment>
<dbReference type="AlphaFoldDB" id="A0A5P2D709"/>
<dbReference type="CDD" id="cd07139">
    <property type="entry name" value="ALDH_AldA-Rv0768"/>
    <property type="match status" value="1"/>
</dbReference>
<dbReference type="PROSITE" id="PS00687">
    <property type="entry name" value="ALDEHYDE_DEHYDR_GLU"/>
    <property type="match status" value="1"/>
</dbReference>
<dbReference type="FunFam" id="3.40.605.10:FF:000007">
    <property type="entry name" value="NAD/NADP-dependent betaine aldehyde dehydrogenase"/>
    <property type="match status" value="1"/>
</dbReference>
<evidence type="ECO:0000256" key="3">
    <source>
        <dbReference type="PROSITE-ProRule" id="PRU10007"/>
    </source>
</evidence>
<dbReference type="PANTHER" id="PTHR42804">
    <property type="entry name" value="ALDEHYDE DEHYDROGENASE"/>
    <property type="match status" value="1"/>
</dbReference>
<dbReference type="RefSeq" id="WP_150210081.1">
    <property type="nucleotide sequence ID" value="NZ_CP029190.1"/>
</dbReference>
<gene>
    <name evidence="6" type="ORF">DEJ50_23545</name>
</gene>
<evidence type="ECO:0000256" key="2">
    <source>
        <dbReference type="ARBA" id="ARBA00023002"/>
    </source>
</evidence>
<name>A0A5P2D709_STRVZ</name>
<proteinExistence type="inferred from homology"/>
<dbReference type="Pfam" id="PF00171">
    <property type="entry name" value="Aldedh"/>
    <property type="match status" value="1"/>
</dbReference>
<dbReference type="InterPro" id="IPR029510">
    <property type="entry name" value="Ald_DH_CS_GLU"/>
</dbReference>
<evidence type="ECO:0000256" key="4">
    <source>
        <dbReference type="RuleBase" id="RU003345"/>
    </source>
</evidence>
<dbReference type="PANTHER" id="PTHR42804:SF1">
    <property type="entry name" value="ALDEHYDE DEHYDROGENASE-RELATED"/>
    <property type="match status" value="1"/>
</dbReference>
<dbReference type="EMBL" id="CP029190">
    <property type="protein sequence ID" value="QES50350.1"/>
    <property type="molecule type" value="Genomic_DNA"/>
</dbReference>
<dbReference type="GO" id="GO:0016620">
    <property type="term" value="F:oxidoreductase activity, acting on the aldehyde or oxo group of donors, NAD or NADP as acceptor"/>
    <property type="evidence" value="ECO:0007669"/>
    <property type="project" value="InterPro"/>
</dbReference>
<feature type="active site" evidence="3">
    <location>
        <position position="253"/>
    </location>
</feature>
<evidence type="ECO:0000256" key="1">
    <source>
        <dbReference type="ARBA" id="ARBA00009986"/>
    </source>
</evidence>
<dbReference type="InterPro" id="IPR015590">
    <property type="entry name" value="Aldehyde_DH_dom"/>
</dbReference>